<gene>
    <name evidence="1" type="ORF">PINE0816_LOCUS16970</name>
</gene>
<organism evidence="1">
    <name type="scientific">Proboscia inermis</name>
    <dbReference type="NCBI Taxonomy" id="420281"/>
    <lineage>
        <taxon>Eukaryota</taxon>
        <taxon>Sar</taxon>
        <taxon>Stramenopiles</taxon>
        <taxon>Ochrophyta</taxon>
        <taxon>Bacillariophyta</taxon>
        <taxon>Coscinodiscophyceae</taxon>
        <taxon>Rhizosoleniophycidae</taxon>
        <taxon>Rhizosoleniales</taxon>
        <taxon>Rhizosoleniaceae</taxon>
        <taxon>Proboscia</taxon>
    </lineage>
</organism>
<evidence type="ECO:0000313" key="1">
    <source>
        <dbReference type="EMBL" id="CAD8420819.1"/>
    </source>
</evidence>
<proteinExistence type="predicted"/>
<sequence>MACFNQRNVLTKPTSKKPITKLERQNSLDAFVERLLKGKGFCGDIIGGKFENEDYEANRNDPYDESCDHFSIEESGALPTNRNHRSKPIIFTARAKFLGGVAEAEDLISDPIYHDALSAITGSQILDSRDSDCSDSNLNIGNRSTIFFSRRSLLSLKNKCSKFVTLHELSFTFAVEKMWETFLMFLLLYSMSFLVSSPKPDISNSIGCAAFQEYKVDGTLFSNRILYGKVSISENFVKTKVNMSSEF</sequence>
<dbReference type="EMBL" id="HBEL01036231">
    <property type="protein sequence ID" value="CAD8420819.1"/>
    <property type="molecule type" value="Transcribed_RNA"/>
</dbReference>
<reference evidence="1" key="1">
    <citation type="submission" date="2021-01" db="EMBL/GenBank/DDBJ databases">
        <authorList>
            <person name="Corre E."/>
            <person name="Pelletier E."/>
            <person name="Niang G."/>
            <person name="Scheremetjew M."/>
            <person name="Finn R."/>
            <person name="Kale V."/>
            <person name="Holt S."/>
            <person name="Cochrane G."/>
            <person name="Meng A."/>
            <person name="Brown T."/>
            <person name="Cohen L."/>
        </authorList>
    </citation>
    <scope>NUCLEOTIDE SEQUENCE</scope>
    <source>
        <strain evidence="1">CCAP1064/1</strain>
    </source>
</reference>
<dbReference type="AlphaFoldDB" id="A0A7S0CDT6"/>
<name>A0A7S0CDT6_9STRA</name>
<protein>
    <submittedName>
        <fullName evidence="1">Uncharacterized protein</fullName>
    </submittedName>
</protein>
<accession>A0A7S0CDT6</accession>